<reference evidence="1" key="1">
    <citation type="submission" date="2022-07" db="EMBL/GenBank/DDBJ databases">
        <title>Genome Sequence of Lecanicillium saksenae.</title>
        <authorList>
            <person name="Buettner E."/>
        </authorList>
    </citation>
    <scope>NUCLEOTIDE SEQUENCE</scope>
    <source>
        <strain evidence="1">VT-O1</strain>
    </source>
</reference>
<dbReference type="Proteomes" id="UP001148737">
    <property type="component" value="Unassembled WGS sequence"/>
</dbReference>
<accession>A0ACC1QP86</accession>
<protein>
    <submittedName>
        <fullName evidence="1">Uncharacterized protein</fullName>
    </submittedName>
</protein>
<comment type="caution">
    <text evidence="1">The sequence shown here is derived from an EMBL/GenBank/DDBJ whole genome shotgun (WGS) entry which is preliminary data.</text>
</comment>
<sequence length="338" mass="37488">MEESTSPLLAACRQGDRATEAVQMMLDHQFSHPWPISKAEPTTVEKFGLIQAVASAGSISLLRFFAARGYNLCNLYYASDYYLPVYHAMVACRYKALEFLLQERLYPPWTSEPGMELLASLGRRATAKSMSLFLIYTGLSVNRHYAQAGSVFSNVIRYSKDHKLAEFLISKGANVNEPNVNGRSVIFYRSIRRLSLLIDAGVNMSMRGPQVITPLMMAAQQQRGYKYVKAILESGIDGIDVPNDDQETALKLGVTQGDIKTVQLLLRRLSLLIDAGADVNVLGENGEGQSRLIHAVIHGRRLSAQLLLEHGADTEVRDKRGSGIRDYLSRHTPSAAIR</sequence>
<evidence type="ECO:0000313" key="1">
    <source>
        <dbReference type="EMBL" id="KAJ3483777.1"/>
    </source>
</evidence>
<dbReference type="EMBL" id="JANAKD010001076">
    <property type="protein sequence ID" value="KAJ3483777.1"/>
    <property type="molecule type" value="Genomic_DNA"/>
</dbReference>
<evidence type="ECO:0000313" key="2">
    <source>
        <dbReference type="Proteomes" id="UP001148737"/>
    </source>
</evidence>
<keyword evidence="2" id="KW-1185">Reference proteome</keyword>
<name>A0ACC1QP86_9HYPO</name>
<gene>
    <name evidence="1" type="ORF">NLG97_g7226</name>
</gene>
<proteinExistence type="predicted"/>
<organism evidence="1 2">
    <name type="scientific">Lecanicillium saksenae</name>
    <dbReference type="NCBI Taxonomy" id="468837"/>
    <lineage>
        <taxon>Eukaryota</taxon>
        <taxon>Fungi</taxon>
        <taxon>Dikarya</taxon>
        <taxon>Ascomycota</taxon>
        <taxon>Pezizomycotina</taxon>
        <taxon>Sordariomycetes</taxon>
        <taxon>Hypocreomycetidae</taxon>
        <taxon>Hypocreales</taxon>
        <taxon>Cordycipitaceae</taxon>
        <taxon>Lecanicillium</taxon>
    </lineage>
</organism>